<sequence>MSPFLLSLETLIIPVVKKFTRYRTAVLMCLLLVITLAVRAQSVITLKSMLDGAKGQLAKDSFAVVPDEDYFGADRIPSLQSVENIRNVVTLKINEYTTMPLPAIFKATAVVRIIYTKPDNSVDSIERTLSVNYADTGKYISRGSYVFNNGHHVIAKIVSLTATGAANVQSLLLLDNEMQVSPVYKLSCTTDAVRGFESINVTAANELRVKWNQLIGADVYDLEWTYIDASAVSRYGSPIDARLLFRNNSSRVTIADLSYDIPLLYDKEGMLYFRVRGVQEKANNVRIETPWSTEFGGLGSFAFNGHEDSLNWQVTTSFAEEGKRKSVIQYYDGSQRGRQTVTKDNTTKTTVVGEAFYDYQGRPVIQVMPAPTLSSIIKYTPGFNKGINSPEYDKGQYDTLPSPAAFLTASANAMSTQSGANQYYSPDNPDTSDFNRFIPDADGYAFTETSYTQDNTGRISRQSGVGPVFRLGSHHETEYFYGSPGEGDLDALFGTDAGDKSHYFKNMVRDANGQYSVSYVDMHGRTIATALAGKPDNSVLSDISSYREENITDTLSRTGSNIVKELTLENKQSQLVTIDGNYVFRYQLKAPVIRFNGCNQQLCFNGVYDLEITITDDAYNQRIGGAPLKFVFRNYNLDSIRSDCRIAPRDFDQTFNVWLPRGNYEITKQLTINQHALELYRDSIFMKQDTCVTLEKLIQQQRTLLAKVQCVPDCKSCTDSLGTWETFWAKYPDRIGQLASDSSSYKAQALADYAKAIEGCDALCKDTTEVKELRASLLADVSAPSGQYADLSDSASVFSIFYRKNNTALAAYQRTDIVYKDEAGLPDMVYNDETQTYVLPQQLSPAVFAAKFKESWAEALLPFHPEYYKFQAYLQRRPAFDWGRKLEAIDDYATAKTQGYLNPIANNAFPFTIVNANKDPLADRDVLVAGKLYQALSSYNNEGDPAKLLSMWSAATIMVKCDKVIPACTDLYRTPAKAFDETVLCTGDLDMAWRTFRQLYLSYRRNILDDEVANIGAPAGIRTVSSQDLLDGGKSPRFNTAAAALKQNKLAYLGTDRTEKELTDSINAALAASYDANCRAYVSAWLKQLAPCKYDASAWAELSQKLIMVCKEGSDIDHPLGASSVKPSSGYRYRSFQEVLEEYNSVHGIDSPLVCNGYLITAPAPYDKQPAYSDKPSYTGPNDCECNQLRILQTEYNRNKNVSDTSFAVYLNRTRGTSFIQHQLQTLLNACNAAGSSCTYLSQPVSIPVIIQCNTAPPCASCTEVRAAYTAYQAKFPGIVPKLEEDTTNNRQQELKNQLFAAYMNNKLGFAKEYWEYLNFLDSCQAGFTADENVCQVTDRIYNTYIDSRGRSVIISDLSRTPDNGFLLGGMLKGKQSGIITFASTSGNERASSVGPTIDLDSTAFITKVDAHGAVEWSKLYPVGTRNYFARVKPTRDGGIIAIGAVWGIGHDSSEILITKTNAIGNVKWSRKIGFNTPNGETGVDILELSDGNFAYSGRSNINNIDSTGDWIVGTLDTVGMGGWIRQMGSSNIDATYSMLEDHDTLVVMGNLLMEHTGVYHDYDLIIAKLNKYTGVTNRVFRYDFGSAPITNDSYPGVIEKTPEGYVFSATNGFGRRAVNSIAWISNNGTVLASKQFAVRKDTLVAEKMPMAITSDLGLVIAQNVLTSPRTSLVLNRITRDSTIAWSDMIMLDSAASLNSIVQSASGGFVGVGSYGRDGLLMMTPPSGRVNCNNTEIANSLIFLRVTPNRNSPLPINIIRGADSVVLPITITALSSGIYQAPIFCGGIDSCYKIRGGPLLCGNINPIFRPVTDNIDNCSDNEYFAVSKGTDLYNAYVDSVKNSFGNAYADSCMLAGQREIYTVAYKLSEYHYTLYYYDQAGNLVKTVPPAGVVVDRSASWLYRVRMARAAKQVLTPAHTLVTSYRYNTLNQVIAQYTPDAGVSNFWYDRLGRLSVSQNAKQRPLSRYSYTQYDPLGRTTEVGEIGSSAAMRNTLSRSADSLQGWFTNANNSRTQITHTYYDTRVGIFAPDLFPAKNLRNRVAWTALYDSSPEQLTGDYAVGTFYSYDIHGNVDTLMQDYKKGVLQSLQSRWKKIVYKYDLISGKVNHVAYQPGYSDAVYHRYGYDAENRLISVETSTDSVYWENDAFYQYYKHGPLARTILGQQQVQGTDYAYTLQGWLKGVNSTSAGSNFDMGADGHSAAKDVYGFALYYYGDNDYKPIGLSRPFASATGSGFSPLYNGNIAAISQSIPSLGTSLQYKYSYDVLNRLHGMVAYKGLDSANNIWNAVQLPDFREQVTYDANGNILTYNRKGDTTFSKKHLEMDNLTYHYKTGTNRLDYIHDSVDSTYYDVDIDRQLPCNYRYDSIGNLVRDSTAKIADIQWTVYGKISSITKEDGTVIRYAYDASGNRVSKFANGVYTWYVRDATGNVMAVYTQGDAGINGGKLTKVESDLYGSSRLGLNLLNVNIQDSAVVNAETIIGLGSGFYTNFTRGGKIFELTNHLGNVLATVSDKRWWQSGNAVADVVSAQEYYPFGMLMPGRSFSSGGYRYGFNGKENDNEVKGEGNQQDYGMRVYDPRVGKFLSVDPLGPKYPWNSSYAYAEDNPVKFIDLDGLEKFDPAAKQPTGITYLSKATLPLSGVIDEKHFIKIGNYRLHGVTSQDGKQWWLARKQVRGGYVDDYIVGTDAVGLFAKTRDKLDWAAGWVERAEANGGGLWGAYKSTWTPQNVAAGIMIGMGGLIAAGEVSATTAINDAGVAGEEATAGSVADKWANFDFEEYQTVYHKGTLTDGKVSTSRPLSTGTDPVAVDAIREGTLYKFKIPKSVYKDWERRGLAAPWQDYDHVKGIRNEEIRFDPRVAEDLNKYIVK</sequence>
<proteinExistence type="predicted"/>
<dbReference type="KEGG" id="cpi:Cpin_4789"/>
<dbReference type="Gene3D" id="2.180.10.10">
    <property type="entry name" value="RHS repeat-associated core"/>
    <property type="match status" value="1"/>
</dbReference>
<reference evidence="2" key="1">
    <citation type="submission" date="2009-08" db="EMBL/GenBank/DDBJ databases">
        <title>The complete genome of Chitinophaga pinensis DSM 2588.</title>
        <authorList>
            <consortium name="US DOE Joint Genome Institute (JGI-PGF)"/>
            <person name="Lucas S."/>
            <person name="Copeland A."/>
            <person name="Lapidus A."/>
            <person name="Glavina del Rio T."/>
            <person name="Dalin E."/>
            <person name="Tice H."/>
            <person name="Bruce D."/>
            <person name="Goodwin L."/>
            <person name="Pitluck S."/>
            <person name="Kyrpides N."/>
            <person name="Mavromatis K."/>
            <person name="Ivanova N."/>
            <person name="Mikhailova N."/>
            <person name="Sims D."/>
            <person name="Meinche L."/>
            <person name="Brettin T."/>
            <person name="Detter J.C."/>
            <person name="Han C."/>
            <person name="Larimer F."/>
            <person name="Land M."/>
            <person name="Hauser L."/>
            <person name="Markowitz V."/>
            <person name="Cheng J.-F."/>
            <person name="Hugenholtz P."/>
            <person name="Woyke T."/>
            <person name="Wu D."/>
            <person name="Spring S."/>
            <person name="Klenk H.-P."/>
            <person name="Eisen J.A."/>
        </authorList>
    </citation>
    <scope>NUCLEOTIDE SEQUENCE [LARGE SCALE GENOMIC DNA]</scope>
    <source>
        <strain evidence="2">ATCC 43595 / DSM 2588 / LMG 13176 / NBRC 15968 / NCIMB 11800 / UQM 2034</strain>
    </source>
</reference>
<dbReference type="NCBIfam" id="TIGR01643">
    <property type="entry name" value="YD_repeat_2x"/>
    <property type="match status" value="1"/>
</dbReference>
<dbReference type="PANTHER" id="PTHR32305">
    <property type="match status" value="1"/>
</dbReference>
<organism evidence="1 2">
    <name type="scientific">Chitinophaga pinensis (strain ATCC 43595 / DSM 2588 / LMG 13176 / NBRC 15968 / NCIMB 11800 / UQM 2034)</name>
    <dbReference type="NCBI Taxonomy" id="485918"/>
    <lineage>
        <taxon>Bacteria</taxon>
        <taxon>Pseudomonadati</taxon>
        <taxon>Bacteroidota</taxon>
        <taxon>Chitinophagia</taxon>
        <taxon>Chitinophagales</taxon>
        <taxon>Chitinophagaceae</taxon>
        <taxon>Chitinophaga</taxon>
    </lineage>
</organism>
<dbReference type="Proteomes" id="UP000002215">
    <property type="component" value="Chromosome"/>
</dbReference>
<name>A0A979GTP3_CHIPD</name>
<protein>
    <submittedName>
        <fullName evidence="1">YD repeat protein</fullName>
    </submittedName>
</protein>
<dbReference type="OrthoDB" id="2972467at2"/>
<dbReference type="InterPro" id="IPR022385">
    <property type="entry name" value="Rhs_assc_core"/>
</dbReference>
<evidence type="ECO:0000313" key="2">
    <source>
        <dbReference type="Proteomes" id="UP000002215"/>
    </source>
</evidence>
<dbReference type="RefSeq" id="WP_012792391.1">
    <property type="nucleotide sequence ID" value="NC_013132.1"/>
</dbReference>
<accession>A0A979GTP3</accession>
<evidence type="ECO:0000313" key="1">
    <source>
        <dbReference type="EMBL" id="ACU62223.1"/>
    </source>
</evidence>
<dbReference type="InterPro" id="IPR050708">
    <property type="entry name" value="T6SS_VgrG/RHS"/>
</dbReference>
<reference evidence="1 2" key="2">
    <citation type="journal article" date="2010" name="Stand. Genomic Sci.">
        <title>Complete genome sequence of Chitinophaga pinensis type strain (UQM 2034).</title>
        <authorList>
            <person name="Glavina Del Rio T."/>
            <person name="Abt B."/>
            <person name="Spring S."/>
            <person name="Lapidus A."/>
            <person name="Nolan M."/>
            <person name="Tice H."/>
            <person name="Copeland A."/>
            <person name="Cheng J.F."/>
            <person name="Chen F."/>
            <person name="Bruce D."/>
            <person name="Goodwin L."/>
            <person name="Pitluck S."/>
            <person name="Ivanova N."/>
            <person name="Mavromatis K."/>
            <person name="Mikhailova N."/>
            <person name="Pati A."/>
            <person name="Chen A."/>
            <person name="Palaniappan K."/>
            <person name="Land M."/>
            <person name="Hauser L."/>
            <person name="Chang Y.J."/>
            <person name="Jeffries C.D."/>
            <person name="Chain P."/>
            <person name="Saunders E."/>
            <person name="Detter J.C."/>
            <person name="Brettin T."/>
            <person name="Rohde M."/>
            <person name="Goker M."/>
            <person name="Bristow J."/>
            <person name="Eisen J.A."/>
            <person name="Markowitz V."/>
            <person name="Hugenholtz P."/>
            <person name="Kyrpides N.C."/>
            <person name="Klenk H.P."/>
            <person name="Lucas S."/>
        </authorList>
    </citation>
    <scope>NUCLEOTIDE SEQUENCE [LARGE SCALE GENOMIC DNA]</scope>
    <source>
        <strain evidence="2">ATCC 43595 / DSM 2588 / LMG 13176 / NBRC 15968 / NCIMB 11800 / UQM 2034</strain>
    </source>
</reference>
<dbReference type="InterPro" id="IPR006530">
    <property type="entry name" value="YD"/>
</dbReference>
<dbReference type="NCBIfam" id="TIGR03696">
    <property type="entry name" value="Rhs_assc_core"/>
    <property type="match status" value="1"/>
</dbReference>
<dbReference type="PANTHER" id="PTHR32305:SF15">
    <property type="entry name" value="PROTEIN RHSA-RELATED"/>
    <property type="match status" value="1"/>
</dbReference>
<dbReference type="EMBL" id="CP001699">
    <property type="protein sequence ID" value="ACU62223.1"/>
    <property type="molecule type" value="Genomic_DNA"/>
</dbReference>
<gene>
    <name evidence="1" type="ordered locus">Cpin_4789</name>
</gene>